<keyword evidence="2" id="KW-1185">Reference proteome</keyword>
<name>A0A4Y2KPU9_ARAVE</name>
<dbReference type="AlphaFoldDB" id="A0A4Y2KPU9"/>
<evidence type="ECO:0008006" key="3">
    <source>
        <dbReference type="Google" id="ProtNLM"/>
    </source>
</evidence>
<accession>A0A4Y2KPU9</accession>
<proteinExistence type="predicted"/>
<evidence type="ECO:0000313" key="1">
    <source>
        <dbReference type="EMBL" id="GBN03346.1"/>
    </source>
</evidence>
<sequence>MEVRFRTKQKCGAISSGNPRGRKATYPNIIEFSPTYPSVLPWCFKAALTDRRRHITHIMRSNLLYMRNKVWLEPPRSNCIIVKPQWMAKLSPHNTVFQAETLEIKEAISRANSKGISTSIWSDSESALRAISSFKSYNPLVPEAQQARFQNPSMQLN</sequence>
<dbReference type="EMBL" id="BGPR01004787">
    <property type="protein sequence ID" value="GBN03346.1"/>
    <property type="molecule type" value="Genomic_DNA"/>
</dbReference>
<dbReference type="OrthoDB" id="6514649at2759"/>
<comment type="caution">
    <text evidence="1">The sequence shown here is derived from an EMBL/GenBank/DDBJ whole genome shotgun (WGS) entry which is preliminary data.</text>
</comment>
<dbReference type="Proteomes" id="UP000499080">
    <property type="component" value="Unassembled WGS sequence"/>
</dbReference>
<organism evidence="1 2">
    <name type="scientific">Araneus ventricosus</name>
    <name type="common">Orbweaver spider</name>
    <name type="synonym">Epeira ventricosa</name>
    <dbReference type="NCBI Taxonomy" id="182803"/>
    <lineage>
        <taxon>Eukaryota</taxon>
        <taxon>Metazoa</taxon>
        <taxon>Ecdysozoa</taxon>
        <taxon>Arthropoda</taxon>
        <taxon>Chelicerata</taxon>
        <taxon>Arachnida</taxon>
        <taxon>Araneae</taxon>
        <taxon>Araneomorphae</taxon>
        <taxon>Entelegynae</taxon>
        <taxon>Araneoidea</taxon>
        <taxon>Araneidae</taxon>
        <taxon>Araneus</taxon>
    </lineage>
</organism>
<gene>
    <name evidence="1" type="ORF">AVEN_223933_1</name>
</gene>
<reference evidence="1 2" key="1">
    <citation type="journal article" date="2019" name="Sci. Rep.">
        <title>Orb-weaving spider Araneus ventricosus genome elucidates the spidroin gene catalogue.</title>
        <authorList>
            <person name="Kono N."/>
            <person name="Nakamura H."/>
            <person name="Ohtoshi R."/>
            <person name="Moran D.A.P."/>
            <person name="Shinohara A."/>
            <person name="Yoshida Y."/>
            <person name="Fujiwara M."/>
            <person name="Mori M."/>
            <person name="Tomita M."/>
            <person name="Arakawa K."/>
        </authorList>
    </citation>
    <scope>NUCLEOTIDE SEQUENCE [LARGE SCALE GENOMIC DNA]</scope>
</reference>
<evidence type="ECO:0000313" key="2">
    <source>
        <dbReference type="Proteomes" id="UP000499080"/>
    </source>
</evidence>
<protein>
    <recommendedName>
        <fullName evidence="3">RNase H type-1 domain-containing protein</fullName>
    </recommendedName>
</protein>